<dbReference type="RefSeq" id="WP_227838426.1">
    <property type="nucleotide sequence ID" value="NZ_WEGI01000013.1"/>
</dbReference>
<proteinExistence type="predicted"/>
<dbReference type="AlphaFoldDB" id="A0A7K0DWV9"/>
<keyword evidence="2" id="KW-1185">Reference proteome</keyword>
<accession>A0A7K0DWV9</accession>
<protein>
    <submittedName>
        <fullName evidence="1">Uncharacterized protein</fullName>
    </submittedName>
</protein>
<reference evidence="1 2" key="1">
    <citation type="submission" date="2019-10" db="EMBL/GenBank/DDBJ databases">
        <title>Nocardia macrotermitis sp. nov. and Nocardia aurantia sp. nov., isolated from the gut of fungus growing-termite Macrotermes natalensis.</title>
        <authorList>
            <person name="Benndorf R."/>
            <person name="Schwitalla J."/>
            <person name="Martin K."/>
            <person name="De Beer W."/>
            <person name="Kaster A.-K."/>
            <person name="Vollmers J."/>
            <person name="Poulsen M."/>
            <person name="Beemelmanns C."/>
        </authorList>
    </citation>
    <scope>NUCLEOTIDE SEQUENCE [LARGE SCALE GENOMIC DNA]</scope>
    <source>
        <strain evidence="1 2">RB56</strain>
    </source>
</reference>
<dbReference type="Proteomes" id="UP000431401">
    <property type="component" value="Unassembled WGS sequence"/>
</dbReference>
<dbReference type="EMBL" id="WEGI01000013">
    <property type="protein sequence ID" value="MQY30205.1"/>
    <property type="molecule type" value="Genomic_DNA"/>
</dbReference>
<organism evidence="1 2">
    <name type="scientific">Nocardia aurantia</name>
    <dbReference type="NCBI Taxonomy" id="2585199"/>
    <lineage>
        <taxon>Bacteria</taxon>
        <taxon>Bacillati</taxon>
        <taxon>Actinomycetota</taxon>
        <taxon>Actinomycetes</taxon>
        <taxon>Mycobacteriales</taxon>
        <taxon>Nocardiaceae</taxon>
        <taxon>Nocardia</taxon>
    </lineage>
</organism>
<sequence length="128" mass="13344">MRRIMLGATGATIAAGAVLYGAGTAAAIVPVAQPNDARVGVQLDHSETKALAQGPLPALIGMIVPAGRVGAGLHQDTQLFKDDRGGVHASLRQVIMEAAEHPDGSVSFFLDVPGSHGPRVLDIYQRWE</sequence>
<name>A0A7K0DWV9_9NOCA</name>
<gene>
    <name evidence="1" type="ORF">NRB56_58030</name>
</gene>
<evidence type="ECO:0000313" key="1">
    <source>
        <dbReference type="EMBL" id="MQY30205.1"/>
    </source>
</evidence>
<comment type="caution">
    <text evidence="1">The sequence shown here is derived from an EMBL/GenBank/DDBJ whole genome shotgun (WGS) entry which is preliminary data.</text>
</comment>
<evidence type="ECO:0000313" key="2">
    <source>
        <dbReference type="Proteomes" id="UP000431401"/>
    </source>
</evidence>